<accession>A0ABD4KNG0</accession>
<reference evidence="1 2" key="1">
    <citation type="journal article" date="2021" name="PeerJ">
        <title>Analysis of 44 Vibrio anguillarum genomes reveals high genetic diversity.</title>
        <authorList>
            <person name="Hansen M.J."/>
            <person name="Dalsgaard I."/>
        </authorList>
    </citation>
    <scope>NUCLEOTIDE SEQUENCE [LARGE SCALE GENOMIC DNA]</scope>
    <source>
        <strain evidence="1 2">17-16730-2A</strain>
    </source>
</reference>
<gene>
    <name evidence="1" type="ORF">EAY07_12760</name>
</gene>
<protein>
    <recommendedName>
        <fullName evidence="3">Transposase</fullName>
    </recommendedName>
</protein>
<comment type="caution">
    <text evidence="1">The sequence shown here is derived from an EMBL/GenBank/DDBJ whole genome shotgun (WGS) entry which is preliminary data.</text>
</comment>
<dbReference type="EMBL" id="RDOM01000032">
    <property type="protein sequence ID" value="MBF4272894.1"/>
    <property type="molecule type" value="Genomic_DNA"/>
</dbReference>
<evidence type="ECO:0008006" key="3">
    <source>
        <dbReference type="Google" id="ProtNLM"/>
    </source>
</evidence>
<sequence length="62" mass="7560">MRDIRNRVSLYISHWESSLRRLPIGVQVKEVRKSKGRFVMKWIQVYIWRESELTSNWSPVAR</sequence>
<evidence type="ECO:0000313" key="1">
    <source>
        <dbReference type="EMBL" id="MBF4272894.1"/>
    </source>
</evidence>
<organism evidence="1 2">
    <name type="scientific">Vibrio anguillarum</name>
    <name type="common">Listonella anguillarum</name>
    <dbReference type="NCBI Taxonomy" id="55601"/>
    <lineage>
        <taxon>Bacteria</taxon>
        <taxon>Pseudomonadati</taxon>
        <taxon>Pseudomonadota</taxon>
        <taxon>Gammaproteobacteria</taxon>
        <taxon>Vibrionales</taxon>
        <taxon>Vibrionaceae</taxon>
        <taxon>Vibrio</taxon>
    </lineage>
</organism>
<dbReference type="AlphaFoldDB" id="A0ABD4KNG0"/>
<proteinExistence type="predicted"/>
<name>A0ABD4KNG0_VIBAN</name>
<dbReference type="Proteomes" id="UP000722957">
    <property type="component" value="Unassembled WGS sequence"/>
</dbReference>
<evidence type="ECO:0000313" key="2">
    <source>
        <dbReference type="Proteomes" id="UP000722957"/>
    </source>
</evidence>